<evidence type="ECO:0000313" key="2">
    <source>
        <dbReference type="Proteomes" id="UP001597197"/>
    </source>
</evidence>
<evidence type="ECO:0008006" key="3">
    <source>
        <dbReference type="Google" id="ProtNLM"/>
    </source>
</evidence>
<proteinExistence type="predicted"/>
<evidence type="ECO:0000313" key="1">
    <source>
        <dbReference type="EMBL" id="MFD1872968.1"/>
    </source>
</evidence>
<comment type="caution">
    <text evidence="1">The sequence shown here is derived from an EMBL/GenBank/DDBJ whole genome shotgun (WGS) entry which is preliminary data.</text>
</comment>
<dbReference type="Gene3D" id="1.25.40.10">
    <property type="entry name" value="Tetratricopeptide repeat domain"/>
    <property type="match status" value="1"/>
</dbReference>
<reference evidence="2" key="1">
    <citation type="journal article" date="2019" name="Int. J. Syst. Evol. Microbiol.">
        <title>The Global Catalogue of Microorganisms (GCM) 10K type strain sequencing project: providing services to taxonomists for standard genome sequencing and annotation.</title>
        <authorList>
            <consortium name="The Broad Institute Genomics Platform"/>
            <consortium name="The Broad Institute Genome Sequencing Center for Infectious Disease"/>
            <person name="Wu L."/>
            <person name="Ma J."/>
        </authorList>
    </citation>
    <scope>NUCLEOTIDE SEQUENCE [LARGE SCALE GENOMIC DNA]</scope>
    <source>
        <strain evidence="2">CGMCC 1.15795</strain>
    </source>
</reference>
<gene>
    <name evidence="1" type="ORF">ACFSDX_11050</name>
</gene>
<accession>A0ABW4QTR5</accession>
<organism evidence="1 2">
    <name type="scientific">Hymenobacter bucti</name>
    <dbReference type="NCBI Taxonomy" id="1844114"/>
    <lineage>
        <taxon>Bacteria</taxon>
        <taxon>Pseudomonadati</taxon>
        <taxon>Bacteroidota</taxon>
        <taxon>Cytophagia</taxon>
        <taxon>Cytophagales</taxon>
        <taxon>Hymenobacteraceae</taxon>
        <taxon>Hymenobacter</taxon>
    </lineage>
</organism>
<keyword evidence="2" id="KW-1185">Reference proteome</keyword>
<dbReference type="InterPro" id="IPR011990">
    <property type="entry name" value="TPR-like_helical_dom_sf"/>
</dbReference>
<dbReference type="SUPFAM" id="SSF48452">
    <property type="entry name" value="TPR-like"/>
    <property type="match status" value="1"/>
</dbReference>
<dbReference type="RefSeq" id="WP_382313457.1">
    <property type="nucleotide sequence ID" value="NZ_JBHUFD010000003.1"/>
</dbReference>
<protein>
    <recommendedName>
        <fullName evidence="3">DUF3808 domain-containing protein</fullName>
    </recommendedName>
</protein>
<name>A0ABW4QTR5_9BACT</name>
<dbReference type="Proteomes" id="UP001597197">
    <property type="component" value="Unassembled WGS sequence"/>
</dbReference>
<sequence length="518" mass="57750">MRFLVEVRRGLSRGGLSLAIGLCIPSASLYSTLYGPLRQIRQAAPFETEAKSENLSPGARRAYAELLKLRVGTCRQLLISEAPNAPGTLLVADCADFVELIVSQDASRYEATLAAHEARLATLEKTPASALRDYAQAEISLHQALAQIGFHHEVRGAWNLRRTAGLMQAVAARYPAFVPARKTLGLCQFGIGSLPEGYHWFLRLLGLRGSVEEGLRNLSLAAAQPNDFQTESQILLALIRESYYKQGPESLVLAGRLARQQPDNLLFSYLVISLNKRQHHGDEALAAYRARPTGPAYLPVGFVHHLAGDLLLYHGEYAASLAENQQFLREYRGDYYRKDAAFKLYLAAWLGGAPAATTERYRQQINLDGPLTIEEDIYAQRFYHDAQLLNPILTHARLQTDGGYYAQALSTLQQFRPIINTPARDQLEAPYRRARVWQGLGRLDSARADYQRTLRRSAALGEPAYYFAPQAALQLGYLAQAAGQRAAAKGYFEQAMRYPKHEYKNSTDQKAKLALRQL</sequence>
<dbReference type="EMBL" id="JBHUFD010000003">
    <property type="protein sequence ID" value="MFD1872968.1"/>
    <property type="molecule type" value="Genomic_DNA"/>
</dbReference>